<geneLocation type="chloroplast" evidence="9"/>
<evidence type="ECO:0000259" key="8">
    <source>
        <dbReference type="Pfam" id="PF00189"/>
    </source>
</evidence>
<dbReference type="Gene3D" id="3.30.1140.32">
    <property type="entry name" value="Ribosomal protein S3, C-terminal domain"/>
    <property type="match status" value="1"/>
</dbReference>
<proteinExistence type="inferred from homology"/>
<dbReference type="HAMAP" id="MF_01309_B">
    <property type="entry name" value="Ribosomal_uS3_B"/>
    <property type="match status" value="1"/>
</dbReference>
<protein>
    <recommendedName>
        <fullName evidence="4 5">Small ribosomal subunit protein uS3c</fullName>
    </recommendedName>
</protein>
<dbReference type="PANTHER" id="PTHR11760">
    <property type="entry name" value="30S/40S RIBOSOMAL PROTEIN S3"/>
    <property type="match status" value="1"/>
</dbReference>
<comment type="similarity">
    <text evidence="1 5 6">Belongs to the universal ribosomal protein uS3 family.</text>
</comment>
<evidence type="ECO:0000256" key="3">
    <source>
        <dbReference type="ARBA" id="ARBA00023274"/>
    </source>
</evidence>
<dbReference type="GO" id="GO:0006412">
    <property type="term" value="P:translation"/>
    <property type="evidence" value="ECO:0007669"/>
    <property type="project" value="UniProtKB-UniRule"/>
</dbReference>
<keyword evidence="7 9" id="KW-0934">Plastid</keyword>
<dbReference type="InterPro" id="IPR036419">
    <property type="entry name" value="Ribosomal_S3_C_sf"/>
</dbReference>
<dbReference type="GO" id="GO:0022627">
    <property type="term" value="C:cytosolic small ribosomal subunit"/>
    <property type="evidence" value="ECO:0007669"/>
    <property type="project" value="TreeGrafter"/>
</dbReference>
<gene>
    <name evidence="5 9" type="primary">rps3</name>
</gene>
<keyword evidence="7 9" id="KW-0150">Chloroplast</keyword>
<sequence>MAQKVHPLGFRLGITKRSKSTWFARRGKFHKILRSDAKILKIWDELFVKSGKALQSQVVGLEIRRQVNLLQLNIRAGLPAQLLERDCAIFHELKKQINDLEGNLQCRVKLIKTLSAEASAIVAARQLADAIEKRVHYNRALTQVQRNLEEAMNPTQGQRARVRGFKIRVSGRLNGSEIARAAWVQQGKLPLQSLNADVEYHHEKVETKYGIIGVKVWVYSGRIIYRLPPLVF</sequence>
<dbReference type="PANTHER" id="PTHR11760:SF19">
    <property type="entry name" value="SMALL RIBOSOMAL SUBUNIT PROTEIN US3C"/>
    <property type="match status" value="1"/>
</dbReference>
<dbReference type="InterPro" id="IPR009019">
    <property type="entry name" value="KH_sf_prok-type"/>
</dbReference>
<accession>A0A0U1V1V5</accession>
<evidence type="ECO:0000256" key="6">
    <source>
        <dbReference type="RuleBase" id="RU003624"/>
    </source>
</evidence>
<reference evidence="9" key="1">
    <citation type="journal article" date="2016" name="Plant Mol. Biol.">
        <title>Diversity of transcripts and transcript processing forms in plastids of the dinoflagellate alga Karenia mikimotoi.</title>
        <authorList>
            <person name="Dorrell R.G."/>
            <person name="Hinksman G.A."/>
            <person name="Howe C.J."/>
        </authorList>
    </citation>
    <scope>NUCLEOTIDE SEQUENCE</scope>
    <source>
        <strain evidence="9">RCC1513</strain>
    </source>
</reference>
<evidence type="ECO:0000256" key="7">
    <source>
        <dbReference type="RuleBase" id="RU003626"/>
    </source>
</evidence>
<evidence type="ECO:0000256" key="4">
    <source>
        <dbReference type="ARBA" id="ARBA00035154"/>
    </source>
</evidence>
<dbReference type="Gene3D" id="3.30.300.20">
    <property type="match status" value="1"/>
</dbReference>
<keyword evidence="2 5" id="KW-0689">Ribosomal protein</keyword>
<feature type="domain" description="Small ribosomal subunit protein uS3 C-terminal" evidence="8">
    <location>
        <begin position="127"/>
        <end position="218"/>
    </location>
</feature>
<comment type="subunit">
    <text evidence="5 7">Part of the 30S ribosomal subunit.</text>
</comment>
<keyword evidence="3 5" id="KW-0687">Ribonucleoprotein</keyword>
<dbReference type="SUPFAM" id="SSF54821">
    <property type="entry name" value="Ribosomal protein S3 C-terminal domain"/>
    <property type="match status" value="1"/>
</dbReference>
<evidence type="ECO:0000313" key="9">
    <source>
        <dbReference type="EMBL" id="AIG99494.1"/>
    </source>
</evidence>
<dbReference type="AlphaFoldDB" id="A0A0U1V1V5"/>
<dbReference type="InterPro" id="IPR057258">
    <property type="entry name" value="Ribosomal_uS3"/>
</dbReference>
<evidence type="ECO:0000256" key="2">
    <source>
        <dbReference type="ARBA" id="ARBA00022980"/>
    </source>
</evidence>
<dbReference type="PROSITE" id="PS00548">
    <property type="entry name" value="RIBOSOMAL_S3"/>
    <property type="match status" value="1"/>
</dbReference>
<dbReference type="GO" id="GO:0009507">
    <property type="term" value="C:chloroplast"/>
    <property type="evidence" value="ECO:0007669"/>
    <property type="project" value="UniProtKB-SubCell"/>
</dbReference>
<dbReference type="Pfam" id="PF00189">
    <property type="entry name" value="Ribosomal_S3_C"/>
    <property type="match status" value="1"/>
</dbReference>
<evidence type="ECO:0000256" key="5">
    <source>
        <dbReference type="HAMAP-Rule" id="MF_01309"/>
    </source>
</evidence>
<dbReference type="InterPro" id="IPR018280">
    <property type="entry name" value="Ribosomal_uS3_CS"/>
</dbReference>
<dbReference type="InterPro" id="IPR001351">
    <property type="entry name" value="Ribosomal_uS3_C"/>
</dbReference>
<dbReference type="GO" id="GO:0003735">
    <property type="term" value="F:structural constituent of ribosome"/>
    <property type="evidence" value="ECO:0007669"/>
    <property type="project" value="InterPro"/>
</dbReference>
<dbReference type="InterPro" id="IPR005704">
    <property type="entry name" value="Ribosomal_uS3_bac-typ"/>
</dbReference>
<dbReference type="GO" id="GO:0003723">
    <property type="term" value="F:RNA binding"/>
    <property type="evidence" value="ECO:0007669"/>
    <property type="project" value="InterPro"/>
</dbReference>
<name>A0A0U1V1V5_KARMI</name>
<dbReference type="NCBIfam" id="TIGR01009">
    <property type="entry name" value="rpsC_bact"/>
    <property type="match status" value="1"/>
</dbReference>
<organism evidence="9">
    <name type="scientific">Karenia mikimotoi</name>
    <name type="common">Red tide dinoflagellate</name>
    <name type="synonym">Gymnodinium mikimotoi</name>
    <dbReference type="NCBI Taxonomy" id="225107"/>
    <lineage>
        <taxon>Eukaryota</taxon>
        <taxon>Sar</taxon>
        <taxon>Alveolata</taxon>
        <taxon>Dinophyceae</taxon>
        <taxon>Gymnodiniales</taxon>
        <taxon>Kareniaceae</taxon>
        <taxon>Karenia</taxon>
    </lineage>
</organism>
<comment type="subcellular location">
    <subcellularLocation>
        <location evidence="5 7">Plastid</location>
        <location evidence="5 7">Chloroplast</location>
    </subcellularLocation>
</comment>
<evidence type="ECO:0000256" key="1">
    <source>
        <dbReference type="ARBA" id="ARBA00010761"/>
    </source>
</evidence>
<dbReference type="EMBL" id="KM065608">
    <property type="protein sequence ID" value="AIG99494.1"/>
    <property type="molecule type" value="Transcribed_RNA"/>
</dbReference>
<dbReference type="SUPFAM" id="SSF54814">
    <property type="entry name" value="Prokaryotic type KH domain (KH-domain type II)"/>
    <property type="match status" value="1"/>
</dbReference>
<dbReference type="InterPro" id="IPR015946">
    <property type="entry name" value="KH_dom-like_a/b"/>
</dbReference>